<dbReference type="AlphaFoldDB" id="A0A495BJ75"/>
<evidence type="ECO:0000313" key="2">
    <source>
        <dbReference type="Proteomes" id="UP000279384"/>
    </source>
</evidence>
<proteinExistence type="predicted"/>
<protein>
    <submittedName>
        <fullName evidence="1">Uncharacterized protein</fullName>
    </submittedName>
</protein>
<organism evidence="1 2">
    <name type="scientific">Vogesella indigofera</name>
    <name type="common">Pseudomonas indigofera</name>
    <dbReference type="NCBI Taxonomy" id="45465"/>
    <lineage>
        <taxon>Bacteria</taxon>
        <taxon>Pseudomonadati</taxon>
        <taxon>Pseudomonadota</taxon>
        <taxon>Betaproteobacteria</taxon>
        <taxon>Neisseriales</taxon>
        <taxon>Chromobacteriaceae</taxon>
        <taxon>Vogesella</taxon>
    </lineage>
</organism>
<name>A0A495BJ75_VOGIN</name>
<reference evidence="1 2" key="1">
    <citation type="submission" date="2018-10" db="EMBL/GenBank/DDBJ databases">
        <title>Genomic Encyclopedia of Type Strains, Phase IV (KMG-IV): sequencing the most valuable type-strain genomes for metagenomic binning, comparative biology and taxonomic classification.</title>
        <authorList>
            <person name="Goeker M."/>
        </authorList>
    </citation>
    <scope>NUCLEOTIDE SEQUENCE [LARGE SCALE GENOMIC DNA]</scope>
    <source>
        <strain evidence="1 2">DSM 3303</strain>
    </source>
</reference>
<comment type="caution">
    <text evidence="1">The sequence shown here is derived from an EMBL/GenBank/DDBJ whole genome shotgun (WGS) entry which is preliminary data.</text>
</comment>
<dbReference type="EMBL" id="RBID01000011">
    <property type="protein sequence ID" value="RKQ61397.1"/>
    <property type="molecule type" value="Genomic_DNA"/>
</dbReference>
<sequence>MSTLHVDTLIRLGEQFAHAVATLAAHRKDFDRADQLVDHLSLCGVPAVAVPPSWPLTAYAPLIVVNSIEHAVPAIEATGHIVINNQGKYLINPPEGVAIDAFTFRLEQRT</sequence>
<dbReference type="Proteomes" id="UP000279384">
    <property type="component" value="Unassembled WGS sequence"/>
</dbReference>
<accession>A0A495BJ75</accession>
<dbReference type="RefSeq" id="WP_120809988.1">
    <property type="nucleotide sequence ID" value="NZ_RBID01000011.1"/>
</dbReference>
<evidence type="ECO:0000313" key="1">
    <source>
        <dbReference type="EMBL" id="RKQ61397.1"/>
    </source>
</evidence>
<gene>
    <name evidence="1" type="ORF">C8E02_1171</name>
</gene>